<comment type="caution">
    <text evidence="1">The sequence shown here is derived from an EMBL/GenBank/DDBJ whole genome shotgun (WGS) entry which is preliminary data.</text>
</comment>
<dbReference type="EMBL" id="JAGKQM010000012">
    <property type="protein sequence ID" value="KAH0897220.1"/>
    <property type="molecule type" value="Genomic_DNA"/>
</dbReference>
<reference evidence="1 2" key="1">
    <citation type="submission" date="2021-05" db="EMBL/GenBank/DDBJ databases">
        <title>Genome Assembly of Synthetic Allotetraploid Brassica napus Reveals Homoeologous Exchanges between Subgenomes.</title>
        <authorList>
            <person name="Davis J.T."/>
        </authorList>
    </citation>
    <scope>NUCLEOTIDE SEQUENCE [LARGE SCALE GENOMIC DNA]</scope>
    <source>
        <strain evidence="2">cv. Da-Ae</strain>
        <tissue evidence="1">Seedling</tissue>
    </source>
</reference>
<keyword evidence="2" id="KW-1185">Reference proteome</keyword>
<organism evidence="1 2">
    <name type="scientific">Brassica napus</name>
    <name type="common">Rape</name>
    <dbReference type="NCBI Taxonomy" id="3708"/>
    <lineage>
        <taxon>Eukaryota</taxon>
        <taxon>Viridiplantae</taxon>
        <taxon>Streptophyta</taxon>
        <taxon>Embryophyta</taxon>
        <taxon>Tracheophyta</taxon>
        <taxon>Spermatophyta</taxon>
        <taxon>Magnoliopsida</taxon>
        <taxon>eudicotyledons</taxon>
        <taxon>Gunneridae</taxon>
        <taxon>Pentapetalae</taxon>
        <taxon>rosids</taxon>
        <taxon>malvids</taxon>
        <taxon>Brassicales</taxon>
        <taxon>Brassicaceae</taxon>
        <taxon>Brassiceae</taxon>
        <taxon>Brassica</taxon>
    </lineage>
</organism>
<accession>A0ABQ8AYW8</accession>
<proteinExistence type="predicted"/>
<dbReference type="Proteomes" id="UP000824890">
    <property type="component" value="Unassembled WGS sequence"/>
</dbReference>
<evidence type="ECO:0000313" key="2">
    <source>
        <dbReference type="Proteomes" id="UP000824890"/>
    </source>
</evidence>
<sequence>MPTRRWDPGIGDEIRIGAEGQQGKNQELSEWRFSSNLTRFDWVSGKGNFGIFWPVAILTKEGMGLRYCSYGQYKEVTMEIYGGLHLRWHFLRFQDSYRNKRMELFGFLDAGNNNIC</sequence>
<name>A0ABQ8AYW8_BRANA</name>
<gene>
    <name evidence="1" type="ORF">HID58_046788</name>
</gene>
<protein>
    <submittedName>
        <fullName evidence="1">Uncharacterized protein</fullName>
    </submittedName>
</protein>
<evidence type="ECO:0000313" key="1">
    <source>
        <dbReference type="EMBL" id="KAH0897220.1"/>
    </source>
</evidence>